<keyword evidence="5 6" id="KW-0234">DNA repair</keyword>
<dbReference type="HAMAP" id="MF_00031">
    <property type="entry name" value="DNA_HJ_migration_RuvA"/>
    <property type="match status" value="1"/>
</dbReference>
<dbReference type="STRING" id="1280514.AXFE_09720"/>
<dbReference type="GO" id="GO:0000400">
    <property type="term" value="F:four-way junction DNA binding"/>
    <property type="evidence" value="ECO:0007669"/>
    <property type="project" value="UniProtKB-UniRule"/>
</dbReference>
<dbReference type="GO" id="GO:0005737">
    <property type="term" value="C:cytoplasm"/>
    <property type="evidence" value="ECO:0007669"/>
    <property type="project" value="UniProtKB-SubCell"/>
</dbReference>
<comment type="subunit">
    <text evidence="6">Homotetramer. Forms an RuvA(8)-RuvB(12)-Holliday junction (HJ) complex. HJ DNA is sandwiched between 2 RuvA tetramers; dsDNA enters through RuvA and exits via RuvB. An RuvB hexamer assembles on each DNA strand where it exits the tetramer. Each RuvB hexamer is contacted by two RuvA subunits (via domain III) on 2 adjacent RuvB subunits; this complex drives branch migration. In the full resolvosome a probable DNA-RuvA(4)-RuvB(12)-RuvC(2) complex forms which resolves the HJ.</text>
</comment>
<dbReference type="SUPFAM" id="SSF46929">
    <property type="entry name" value="DNA helicase RuvA subunit, C-terminal domain"/>
    <property type="match status" value="1"/>
</dbReference>
<keyword evidence="1 6" id="KW-0963">Cytoplasm</keyword>
<reference evidence="8 9" key="1">
    <citation type="submission" date="2015-01" db="EMBL/GenBank/DDBJ databases">
        <title>Draft genome of the acidophilic iron oxidizer Acidithrix ferrooxidans strain Py-F3.</title>
        <authorList>
            <person name="Poehlein A."/>
            <person name="Eisen S."/>
            <person name="Schloemann M."/>
            <person name="Johnson B.D."/>
            <person name="Daniel R."/>
            <person name="Muehling M."/>
        </authorList>
    </citation>
    <scope>NUCLEOTIDE SEQUENCE [LARGE SCALE GENOMIC DNA]</scope>
    <source>
        <strain evidence="8 9">Py-F3</strain>
    </source>
</reference>
<sequence length="200" mass="21358">MIALLRGKVRGKAGDRSIVVDVGGVGYLVSVSAELFVSVSVDKDVELYCVTVVREDAITIFGFGSMADRNLFEALINVRLIGPSMASMIVSTLRVDDLIEAIETKQTAMLTRVPGVGEKTASRILVELSSKVGLIRTAVGDDSIGNVRRLSISAGVRNEVEGALSALGFDSKEIRGALSRIDGDLDSEQALRFALKELTK</sequence>
<dbReference type="RefSeq" id="WP_052604731.1">
    <property type="nucleotide sequence ID" value="NZ_JXYS01000025.1"/>
</dbReference>
<dbReference type="InterPro" id="IPR012340">
    <property type="entry name" value="NA-bd_OB-fold"/>
</dbReference>
<comment type="function">
    <text evidence="6">The RuvA-RuvB-RuvC complex processes Holliday junction (HJ) DNA during genetic recombination and DNA repair, while the RuvA-RuvB complex plays an important role in the rescue of blocked DNA replication forks via replication fork reversal (RFR). RuvA specifically binds to HJ cruciform DNA, conferring on it an open structure. The RuvB hexamer acts as an ATP-dependent pump, pulling dsDNA into and through the RuvAB complex. HJ branch migration allows RuvC to scan DNA until it finds its consensus sequence, where it cleaves and resolves the cruciform DNA.</text>
</comment>
<evidence type="ECO:0000256" key="3">
    <source>
        <dbReference type="ARBA" id="ARBA00023125"/>
    </source>
</evidence>
<dbReference type="Pfam" id="PF01330">
    <property type="entry name" value="RuvA_N"/>
    <property type="match status" value="1"/>
</dbReference>
<evidence type="ECO:0000256" key="5">
    <source>
        <dbReference type="ARBA" id="ARBA00023204"/>
    </source>
</evidence>
<dbReference type="GO" id="GO:0048476">
    <property type="term" value="C:Holliday junction resolvase complex"/>
    <property type="evidence" value="ECO:0007669"/>
    <property type="project" value="UniProtKB-UniRule"/>
</dbReference>
<name>A0A0D8HLU6_9ACTN</name>
<dbReference type="GO" id="GO:0006281">
    <property type="term" value="P:DNA repair"/>
    <property type="evidence" value="ECO:0007669"/>
    <property type="project" value="UniProtKB-UniRule"/>
</dbReference>
<dbReference type="InterPro" id="IPR011114">
    <property type="entry name" value="RuvA_C"/>
</dbReference>
<protein>
    <recommendedName>
        <fullName evidence="6">Holliday junction branch migration complex subunit RuvA</fullName>
    </recommendedName>
</protein>
<dbReference type="GO" id="GO:0009378">
    <property type="term" value="F:four-way junction helicase activity"/>
    <property type="evidence" value="ECO:0007669"/>
    <property type="project" value="InterPro"/>
</dbReference>
<dbReference type="PATRIC" id="fig|1280514.3.peg.1285"/>
<dbReference type="InterPro" id="IPR013849">
    <property type="entry name" value="DNA_helicase_Holl-junc_RuvA_I"/>
</dbReference>
<dbReference type="EMBL" id="JXYS01000025">
    <property type="protein sequence ID" value="KJF18071.1"/>
    <property type="molecule type" value="Genomic_DNA"/>
</dbReference>
<evidence type="ECO:0000256" key="1">
    <source>
        <dbReference type="ARBA" id="ARBA00022490"/>
    </source>
</evidence>
<dbReference type="Pfam" id="PF07499">
    <property type="entry name" value="RuvA_C"/>
    <property type="match status" value="1"/>
</dbReference>
<keyword evidence="8" id="KW-0547">Nucleotide-binding</keyword>
<evidence type="ECO:0000256" key="4">
    <source>
        <dbReference type="ARBA" id="ARBA00023172"/>
    </source>
</evidence>
<proteinExistence type="inferred from homology"/>
<comment type="caution">
    <text evidence="8">The sequence shown here is derived from an EMBL/GenBank/DDBJ whole genome shotgun (WGS) entry which is preliminary data.</text>
</comment>
<dbReference type="InterPro" id="IPR003583">
    <property type="entry name" value="Hlx-hairpin-Hlx_DNA-bd_motif"/>
</dbReference>
<comment type="similarity">
    <text evidence="6">Belongs to the RuvA family.</text>
</comment>
<dbReference type="Pfam" id="PF14520">
    <property type="entry name" value="HHH_5"/>
    <property type="match status" value="1"/>
</dbReference>
<feature type="domain" description="Helix-hairpin-helix DNA-binding motif class 1" evidence="7">
    <location>
        <begin position="108"/>
        <end position="127"/>
    </location>
</feature>
<dbReference type="GO" id="GO:0006310">
    <property type="term" value="P:DNA recombination"/>
    <property type="evidence" value="ECO:0007669"/>
    <property type="project" value="UniProtKB-UniRule"/>
</dbReference>
<dbReference type="NCBIfam" id="TIGR00084">
    <property type="entry name" value="ruvA"/>
    <property type="match status" value="1"/>
</dbReference>
<dbReference type="InterPro" id="IPR036267">
    <property type="entry name" value="RuvA_C_sf"/>
</dbReference>
<dbReference type="SUPFAM" id="SSF47781">
    <property type="entry name" value="RuvA domain 2-like"/>
    <property type="match status" value="1"/>
</dbReference>
<evidence type="ECO:0000313" key="8">
    <source>
        <dbReference type="EMBL" id="KJF18071.1"/>
    </source>
</evidence>
<gene>
    <name evidence="6 8" type="primary">ruvA</name>
    <name evidence="8" type="ORF">AXFE_09720</name>
</gene>
<dbReference type="InterPro" id="IPR010994">
    <property type="entry name" value="RuvA_2-like"/>
</dbReference>
<keyword evidence="4 6" id="KW-0233">DNA recombination</keyword>
<evidence type="ECO:0000313" key="9">
    <source>
        <dbReference type="Proteomes" id="UP000032360"/>
    </source>
</evidence>
<feature type="region of interest" description="Domain I" evidence="6">
    <location>
        <begin position="1"/>
        <end position="64"/>
    </location>
</feature>
<evidence type="ECO:0000259" key="7">
    <source>
        <dbReference type="SMART" id="SM00278"/>
    </source>
</evidence>
<dbReference type="GO" id="GO:0009379">
    <property type="term" value="C:Holliday junction helicase complex"/>
    <property type="evidence" value="ECO:0007669"/>
    <property type="project" value="InterPro"/>
</dbReference>
<keyword evidence="9" id="KW-1185">Reference proteome</keyword>
<dbReference type="InterPro" id="IPR000085">
    <property type="entry name" value="RuvA"/>
</dbReference>
<comment type="domain">
    <text evidence="6">Has three domains with a flexible linker between the domains II and III and assumes an 'L' shape. Domain III is highly mobile and contacts RuvB.</text>
</comment>
<dbReference type="Gene3D" id="1.10.150.20">
    <property type="entry name" value="5' to 3' exonuclease, C-terminal subdomain"/>
    <property type="match status" value="1"/>
</dbReference>
<dbReference type="Proteomes" id="UP000032360">
    <property type="component" value="Unassembled WGS sequence"/>
</dbReference>
<keyword evidence="3 6" id="KW-0238">DNA-binding</keyword>
<evidence type="ECO:0000256" key="6">
    <source>
        <dbReference type="HAMAP-Rule" id="MF_00031"/>
    </source>
</evidence>
<keyword evidence="8" id="KW-0067">ATP-binding</keyword>
<feature type="region of interest" description="Domain III" evidence="6">
    <location>
        <begin position="154"/>
        <end position="200"/>
    </location>
</feature>
<keyword evidence="8" id="KW-0378">Hydrolase</keyword>
<organism evidence="8 9">
    <name type="scientific">Acidithrix ferrooxidans</name>
    <dbReference type="NCBI Taxonomy" id="1280514"/>
    <lineage>
        <taxon>Bacteria</taxon>
        <taxon>Bacillati</taxon>
        <taxon>Actinomycetota</taxon>
        <taxon>Acidimicrobiia</taxon>
        <taxon>Acidimicrobiales</taxon>
        <taxon>Acidimicrobiaceae</taxon>
        <taxon>Acidithrix</taxon>
    </lineage>
</organism>
<dbReference type="GO" id="GO:0005524">
    <property type="term" value="F:ATP binding"/>
    <property type="evidence" value="ECO:0007669"/>
    <property type="project" value="InterPro"/>
</dbReference>
<accession>A0A0D8HLU6</accession>
<dbReference type="GO" id="GO:0016787">
    <property type="term" value="F:hydrolase activity"/>
    <property type="evidence" value="ECO:0007669"/>
    <property type="project" value="UniProtKB-KW"/>
</dbReference>
<dbReference type="AlphaFoldDB" id="A0A0D8HLU6"/>
<comment type="subcellular location">
    <subcellularLocation>
        <location evidence="6">Cytoplasm</location>
    </subcellularLocation>
</comment>
<keyword evidence="8" id="KW-0347">Helicase</keyword>
<feature type="domain" description="Helix-hairpin-helix DNA-binding motif class 1" evidence="7">
    <location>
        <begin position="73"/>
        <end position="92"/>
    </location>
</feature>
<evidence type="ECO:0000256" key="2">
    <source>
        <dbReference type="ARBA" id="ARBA00022763"/>
    </source>
</evidence>
<comment type="caution">
    <text evidence="6">Lacks conserved residue(s) required for the propagation of feature annotation.</text>
</comment>
<dbReference type="OrthoDB" id="5293449at2"/>
<keyword evidence="2 6" id="KW-0227">DNA damage</keyword>
<dbReference type="CDD" id="cd14332">
    <property type="entry name" value="UBA_RuvA_C"/>
    <property type="match status" value="1"/>
</dbReference>
<dbReference type="Gene3D" id="2.40.50.140">
    <property type="entry name" value="Nucleic acid-binding proteins"/>
    <property type="match status" value="1"/>
</dbReference>
<dbReference type="SUPFAM" id="SSF50249">
    <property type="entry name" value="Nucleic acid-binding proteins"/>
    <property type="match status" value="1"/>
</dbReference>
<dbReference type="SMART" id="SM00278">
    <property type="entry name" value="HhH1"/>
    <property type="match status" value="2"/>
</dbReference>